<dbReference type="RefSeq" id="WP_068556213.1">
    <property type="nucleotide sequence ID" value="NZ_LOEE01000032.1"/>
</dbReference>
<evidence type="ECO:0000259" key="2">
    <source>
        <dbReference type="Pfam" id="PF04961"/>
    </source>
</evidence>
<keyword evidence="1" id="KW-0175">Coiled coil</keyword>
<name>A0A140L501_9FIRM</name>
<proteinExistence type="predicted"/>
<dbReference type="OrthoDB" id="7959174at2"/>
<keyword evidence="3" id="KW-0378">Hydrolase</keyword>
<feature type="coiled-coil region" evidence="1">
    <location>
        <begin position="178"/>
        <end position="205"/>
    </location>
</feature>
<dbReference type="AlphaFoldDB" id="A0A140L501"/>
<evidence type="ECO:0000313" key="4">
    <source>
        <dbReference type="Proteomes" id="UP000070456"/>
    </source>
</evidence>
<dbReference type="InterPro" id="IPR036178">
    <property type="entry name" value="Formintransfe-cycloase-like_sf"/>
</dbReference>
<dbReference type="PATRIC" id="fig|520762.4.peg.1798"/>
<dbReference type="GO" id="GO:0004477">
    <property type="term" value="F:methenyltetrahydrofolate cyclohydrolase activity"/>
    <property type="evidence" value="ECO:0007669"/>
    <property type="project" value="UniProtKB-EC"/>
</dbReference>
<feature type="domain" description="Cyclodeaminase/cyclohydrolase" evidence="2">
    <location>
        <begin position="6"/>
        <end position="186"/>
    </location>
</feature>
<dbReference type="Proteomes" id="UP000070456">
    <property type="component" value="Unassembled WGS sequence"/>
</dbReference>
<dbReference type="SUPFAM" id="SSF101262">
    <property type="entry name" value="Methenyltetrahydrofolate cyclohydrolase-like"/>
    <property type="match status" value="1"/>
</dbReference>
<dbReference type="EMBL" id="LOEE01000032">
    <property type="protein sequence ID" value="KXG75626.1"/>
    <property type="molecule type" value="Genomic_DNA"/>
</dbReference>
<dbReference type="Pfam" id="PF04961">
    <property type="entry name" value="FTCD_C"/>
    <property type="match status" value="1"/>
</dbReference>
<gene>
    <name evidence="3" type="primary">fchA</name>
    <name evidence="3" type="ORF">AN619_16220</name>
</gene>
<dbReference type="InterPro" id="IPR007044">
    <property type="entry name" value="Cyclodeamin/CycHdrlase"/>
</dbReference>
<organism evidence="3 4">
    <name type="scientific">Thermotalea metallivorans</name>
    <dbReference type="NCBI Taxonomy" id="520762"/>
    <lineage>
        <taxon>Bacteria</taxon>
        <taxon>Bacillati</taxon>
        <taxon>Bacillota</taxon>
        <taxon>Clostridia</taxon>
        <taxon>Peptostreptococcales</taxon>
        <taxon>Thermotaleaceae</taxon>
        <taxon>Thermotalea</taxon>
    </lineage>
</organism>
<keyword evidence="4" id="KW-1185">Reference proteome</keyword>
<dbReference type="Gene3D" id="1.20.120.680">
    <property type="entry name" value="Formiminotetrahydrofolate cyclodeaminase monomer, up-and-down helical bundle"/>
    <property type="match status" value="1"/>
</dbReference>
<protein>
    <submittedName>
        <fullName evidence="3">Methenyltetrahydrofolate cyclohydrolase</fullName>
        <ecNumber evidence="3">3.5.4.9</ecNumber>
    </submittedName>
</protein>
<reference evidence="3 4" key="1">
    <citation type="submission" date="2015-12" db="EMBL/GenBank/DDBJ databases">
        <title>Draft genome sequence of the thermoanaerobe Thermotalea metallivorans, an isolate from the runoff channel of the Great Artesian Basin, Australia.</title>
        <authorList>
            <person name="Patel B.K."/>
        </authorList>
    </citation>
    <scope>NUCLEOTIDE SEQUENCE [LARGE SCALE GENOMIC DNA]</scope>
    <source>
        <strain evidence="3 4">B2-1</strain>
    </source>
</reference>
<comment type="caution">
    <text evidence="3">The sequence shown here is derived from an EMBL/GenBank/DDBJ whole genome shotgun (WGS) entry which is preliminary data.</text>
</comment>
<dbReference type="STRING" id="520762.AN619_16220"/>
<evidence type="ECO:0000256" key="1">
    <source>
        <dbReference type="SAM" id="Coils"/>
    </source>
</evidence>
<accession>A0A140L501</accession>
<dbReference type="EC" id="3.5.4.9" evidence="3"/>
<evidence type="ECO:0000313" key="3">
    <source>
        <dbReference type="EMBL" id="KXG75626.1"/>
    </source>
</evidence>
<sequence length="205" mass="21809">MLANMTIKAFLEETASSSPVPGGGSVAALSGGLAAALTEMVANLTIGKKGYEGLGDEMKAIAAHGAKYREKFVEDIDRDSDAFNEVMAAFKLPKATEEEVEARKAAIQEATKKAALVPLEVAKDAFRMMEAIGTVVEKGNKNAVTDGAVAAMMARTAVLSALYNVKINLGSIKDQDFVREVTKEVEALETKVEDLEKEILSKVVL</sequence>